<dbReference type="AlphaFoldDB" id="A0A8S1P3U4"/>
<dbReference type="EMBL" id="CAJJDM010000107">
    <property type="protein sequence ID" value="CAD8097534.1"/>
    <property type="molecule type" value="Genomic_DNA"/>
</dbReference>
<organism evidence="1 2">
    <name type="scientific">Paramecium primaurelia</name>
    <dbReference type="NCBI Taxonomy" id="5886"/>
    <lineage>
        <taxon>Eukaryota</taxon>
        <taxon>Sar</taxon>
        <taxon>Alveolata</taxon>
        <taxon>Ciliophora</taxon>
        <taxon>Intramacronucleata</taxon>
        <taxon>Oligohymenophorea</taxon>
        <taxon>Peniculida</taxon>
        <taxon>Parameciidae</taxon>
        <taxon>Paramecium</taxon>
    </lineage>
</organism>
<proteinExistence type="predicted"/>
<keyword evidence="2" id="KW-1185">Reference proteome</keyword>
<sequence length="187" mass="21751">MQELQEFLDKQKDLNFKMLEDMLSSQSLQIHNLSMGLKSFQHCLENFKQKDRSRNKNLYKLYSNDEATIFIHLEKEISNIYCKSDFTLSISLRDYSGNLAKNEEYTVYIKLFSADKFPKEITVNSKGKPILVGKTKLQFKGKGEFKKLQITEQSSNFPQGKFALVLYSNSPDVQSLIIENLEVQKKK</sequence>
<comment type="caution">
    <text evidence="1">The sequence shown here is derived from an EMBL/GenBank/DDBJ whole genome shotgun (WGS) entry which is preliminary data.</text>
</comment>
<reference evidence="1" key="1">
    <citation type="submission" date="2021-01" db="EMBL/GenBank/DDBJ databases">
        <authorList>
            <consortium name="Genoscope - CEA"/>
            <person name="William W."/>
        </authorList>
    </citation>
    <scope>NUCLEOTIDE SEQUENCE</scope>
</reference>
<evidence type="ECO:0000313" key="1">
    <source>
        <dbReference type="EMBL" id="CAD8097534.1"/>
    </source>
</evidence>
<accession>A0A8S1P3U4</accession>
<gene>
    <name evidence="1" type="ORF">PPRIM_AZ9-3.1.T1040089</name>
</gene>
<protein>
    <submittedName>
        <fullName evidence="1">Uncharacterized protein</fullName>
    </submittedName>
</protein>
<dbReference type="OMA" id="QCKSDFT"/>
<evidence type="ECO:0000313" key="2">
    <source>
        <dbReference type="Proteomes" id="UP000688137"/>
    </source>
</evidence>
<name>A0A8S1P3U4_PARPR</name>
<dbReference type="Proteomes" id="UP000688137">
    <property type="component" value="Unassembled WGS sequence"/>
</dbReference>